<name>U1HYL8_ENDPU</name>
<dbReference type="AlphaFoldDB" id="U1HYL8"/>
<evidence type="ECO:0000256" key="3">
    <source>
        <dbReference type="ARBA" id="ARBA00022475"/>
    </source>
</evidence>
<dbReference type="RefSeq" id="XP_007786824.1">
    <property type="nucleotide sequence ID" value="XM_007788634.1"/>
</dbReference>
<comment type="similarity">
    <text evidence="2">Belongs to the chromate ion transporter (CHR) (TC 2.A.51) family.</text>
</comment>
<dbReference type="OMA" id="GMEPFWV"/>
<evidence type="ECO:0000256" key="7">
    <source>
        <dbReference type="SAM" id="MobiDB-lite"/>
    </source>
</evidence>
<evidence type="ECO:0008006" key="11">
    <source>
        <dbReference type="Google" id="ProtNLM"/>
    </source>
</evidence>
<dbReference type="GO" id="GO:0015109">
    <property type="term" value="F:chromate transmembrane transporter activity"/>
    <property type="evidence" value="ECO:0007669"/>
    <property type="project" value="InterPro"/>
</dbReference>
<reference evidence="10" key="1">
    <citation type="journal article" date="2014" name="BMC Genomics">
        <title>Genome characteristics reveal the impact of lichenization on lichen-forming fungus Endocarpon pusillum Hedwig (Verrucariales, Ascomycota).</title>
        <authorList>
            <person name="Wang Y.-Y."/>
            <person name="Liu B."/>
            <person name="Zhang X.-Y."/>
            <person name="Zhou Q.-M."/>
            <person name="Zhang T."/>
            <person name="Li H."/>
            <person name="Yu Y.-F."/>
            <person name="Zhang X.-L."/>
            <person name="Hao X.-Y."/>
            <person name="Wang M."/>
            <person name="Wang L."/>
            <person name="Wei J.-C."/>
        </authorList>
    </citation>
    <scope>NUCLEOTIDE SEQUENCE [LARGE SCALE GENOMIC DNA]</scope>
    <source>
        <strain evidence="10">Z07020 / HMAS-L-300199</strain>
    </source>
</reference>
<feature type="transmembrane region" description="Helical" evidence="8">
    <location>
        <begin position="500"/>
        <end position="520"/>
    </location>
</feature>
<keyword evidence="5 8" id="KW-1133">Transmembrane helix</keyword>
<keyword evidence="3" id="KW-1003">Cell membrane</keyword>
<dbReference type="EMBL" id="KE720795">
    <property type="protein sequence ID" value="ERF75975.1"/>
    <property type="molecule type" value="Genomic_DNA"/>
</dbReference>
<dbReference type="PANTHER" id="PTHR33567">
    <property type="entry name" value="CHROMATE ION TRANSPORTER (EUROFUNG)"/>
    <property type="match status" value="1"/>
</dbReference>
<feature type="region of interest" description="Disordered" evidence="7">
    <location>
        <begin position="228"/>
        <end position="281"/>
    </location>
</feature>
<gene>
    <name evidence="9" type="ORF">EPUS_01341</name>
</gene>
<feature type="transmembrane region" description="Helical" evidence="8">
    <location>
        <begin position="443"/>
        <end position="463"/>
    </location>
</feature>
<organism evidence="9 10">
    <name type="scientific">Endocarpon pusillum (strain Z07020 / HMAS-L-300199)</name>
    <name type="common">Lichen-forming fungus</name>
    <dbReference type="NCBI Taxonomy" id="1263415"/>
    <lineage>
        <taxon>Eukaryota</taxon>
        <taxon>Fungi</taxon>
        <taxon>Dikarya</taxon>
        <taxon>Ascomycota</taxon>
        <taxon>Pezizomycotina</taxon>
        <taxon>Eurotiomycetes</taxon>
        <taxon>Chaetothyriomycetidae</taxon>
        <taxon>Verrucariales</taxon>
        <taxon>Verrucariaceae</taxon>
        <taxon>Endocarpon</taxon>
    </lineage>
</organism>
<dbReference type="PANTHER" id="PTHR33567:SF3">
    <property type="entry name" value="CHROMATE ION TRANSPORTER (EUROFUNG)"/>
    <property type="match status" value="1"/>
</dbReference>
<protein>
    <recommendedName>
        <fullName evidence="11">Chromate ion transporter</fullName>
    </recommendedName>
</protein>
<dbReference type="GO" id="GO:0005886">
    <property type="term" value="C:plasma membrane"/>
    <property type="evidence" value="ECO:0007669"/>
    <property type="project" value="UniProtKB-SubCell"/>
</dbReference>
<sequence>MLESIFSVLRETWKDRKAPNTSNYNGWRDMLQRNWHLGLTSFGGPAVHFQIFRRLFVEKYKWIDDQMYQEIFALCQALPGPGSTKMIYCINVIHAGFLPGMVSFFVWSLPAAIGAYGLAVGIAQVNERLPDPVYALLSGLNAATVGIIVLAGVQLSQKAITDKLSRILVFFGAAAGMLYNSLWYFPVLMVVGGCSTIIWDRRWLQNLVKRFRTVRRRVPATVQDVEASESATELKETTTAETSEQRRKTPSIRSGDNTDSTPQSASNEAQATGNDGLQRPEERERIVPDALQMRVFSWKLGVTIIACFFITFIVIMTLRGVLSNRPRGFSLFANMYLAGTIIFGGGPVVIPLLREYVVTEGWVSPRDFLLGLAIIQAFPGPNFNSTPKVAVYLGALAAKGTSLPLAAGAVIGFIGIFTPGLVLHTGTMGVWRTLRGYRWFTSCLRGVNATAVGLVYTAVFRLWRIGYIDGENQQGTSLETDPWWVVITATSFVGGMWFKLQAPVAILLGGTMGMVWYGIVRA</sequence>
<evidence type="ECO:0000313" key="10">
    <source>
        <dbReference type="Proteomes" id="UP000019373"/>
    </source>
</evidence>
<evidence type="ECO:0000256" key="4">
    <source>
        <dbReference type="ARBA" id="ARBA00022692"/>
    </source>
</evidence>
<dbReference type="eggNOG" id="ENOG502QRJG">
    <property type="taxonomic scope" value="Eukaryota"/>
</dbReference>
<dbReference type="Pfam" id="PF02417">
    <property type="entry name" value="Chromate_transp"/>
    <property type="match status" value="2"/>
</dbReference>
<evidence type="ECO:0000256" key="2">
    <source>
        <dbReference type="ARBA" id="ARBA00005262"/>
    </source>
</evidence>
<feature type="transmembrane region" description="Helical" evidence="8">
    <location>
        <begin position="167"/>
        <end position="185"/>
    </location>
</feature>
<keyword evidence="10" id="KW-1185">Reference proteome</keyword>
<evidence type="ECO:0000256" key="1">
    <source>
        <dbReference type="ARBA" id="ARBA00004651"/>
    </source>
</evidence>
<evidence type="ECO:0000256" key="6">
    <source>
        <dbReference type="ARBA" id="ARBA00023136"/>
    </source>
</evidence>
<evidence type="ECO:0000256" key="8">
    <source>
        <dbReference type="SAM" id="Phobius"/>
    </source>
</evidence>
<feature type="transmembrane region" description="Helical" evidence="8">
    <location>
        <begin position="92"/>
        <end position="113"/>
    </location>
</feature>
<keyword evidence="4 8" id="KW-0812">Transmembrane</keyword>
<dbReference type="GeneID" id="19236399"/>
<feature type="compositionally biased region" description="Basic and acidic residues" evidence="7">
    <location>
        <begin position="232"/>
        <end position="247"/>
    </location>
</feature>
<accession>U1HYL8</accession>
<keyword evidence="6 8" id="KW-0472">Membrane</keyword>
<feature type="transmembrane region" description="Helical" evidence="8">
    <location>
        <begin position="300"/>
        <end position="322"/>
    </location>
</feature>
<evidence type="ECO:0000313" key="9">
    <source>
        <dbReference type="EMBL" id="ERF75975.1"/>
    </source>
</evidence>
<dbReference type="Proteomes" id="UP000019373">
    <property type="component" value="Unassembled WGS sequence"/>
</dbReference>
<evidence type="ECO:0000256" key="5">
    <source>
        <dbReference type="ARBA" id="ARBA00022989"/>
    </source>
</evidence>
<dbReference type="InterPro" id="IPR003370">
    <property type="entry name" value="Chromate_transpt"/>
</dbReference>
<dbReference type="OrthoDB" id="2160638at2759"/>
<proteinExistence type="inferred from homology"/>
<feature type="transmembrane region" description="Helical" evidence="8">
    <location>
        <begin position="133"/>
        <end position="155"/>
    </location>
</feature>
<feature type="transmembrane region" description="Helical" evidence="8">
    <location>
        <begin position="403"/>
        <end position="423"/>
    </location>
</feature>
<feature type="compositionally biased region" description="Polar residues" evidence="7">
    <location>
        <begin position="251"/>
        <end position="275"/>
    </location>
</feature>
<dbReference type="HOGENOM" id="CLU_018106_0_2_1"/>
<feature type="transmembrane region" description="Helical" evidence="8">
    <location>
        <begin position="334"/>
        <end position="353"/>
    </location>
</feature>
<comment type="subcellular location">
    <subcellularLocation>
        <location evidence="1">Cell membrane</location>
        <topology evidence="1">Multi-pass membrane protein</topology>
    </subcellularLocation>
</comment>